<organism evidence="2 3">
    <name type="scientific">Methylacidimicrobium cyclopophantes</name>
    <dbReference type="NCBI Taxonomy" id="1041766"/>
    <lineage>
        <taxon>Bacteria</taxon>
        <taxon>Pseudomonadati</taxon>
        <taxon>Verrucomicrobiota</taxon>
        <taxon>Methylacidimicrobium</taxon>
    </lineage>
</organism>
<proteinExistence type="predicted"/>
<protein>
    <submittedName>
        <fullName evidence="2">Uncharacterized protein</fullName>
    </submittedName>
</protein>
<comment type="caution">
    <text evidence="2">The sequence shown here is derived from an EMBL/GenBank/DDBJ whole genome shotgun (WGS) entry which is preliminary data.</text>
</comment>
<accession>A0A5E6MI86</accession>
<evidence type="ECO:0000313" key="2">
    <source>
        <dbReference type="EMBL" id="VVM07943.1"/>
    </source>
</evidence>
<gene>
    <name evidence="2" type="ORF">MAMC_01895</name>
</gene>
<dbReference type="Proteomes" id="UP000381693">
    <property type="component" value="Unassembled WGS sequence"/>
</dbReference>
<feature type="compositionally biased region" description="Basic and acidic residues" evidence="1">
    <location>
        <begin position="36"/>
        <end position="56"/>
    </location>
</feature>
<evidence type="ECO:0000256" key="1">
    <source>
        <dbReference type="SAM" id="MobiDB-lite"/>
    </source>
</evidence>
<keyword evidence="3" id="KW-1185">Reference proteome</keyword>
<reference evidence="2" key="1">
    <citation type="submission" date="2019-09" db="EMBL/GenBank/DDBJ databases">
        <authorList>
            <person name="Cremers G."/>
        </authorList>
    </citation>
    <scope>NUCLEOTIDE SEQUENCE [LARGE SCALE GENOMIC DNA]</scope>
    <source>
        <strain evidence="2">3B</strain>
    </source>
</reference>
<dbReference type="EMBL" id="CABFUZ020000213">
    <property type="protein sequence ID" value="VVM07943.1"/>
    <property type="molecule type" value="Genomic_DNA"/>
</dbReference>
<name>A0A5E6MI86_9BACT</name>
<feature type="region of interest" description="Disordered" evidence="1">
    <location>
        <begin position="32"/>
        <end position="56"/>
    </location>
</feature>
<dbReference type="AlphaFoldDB" id="A0A5E6MI86"/>
<sequence>MDKQPNGKVRVVMSFGDLAGRAREVVTEALKSLGRAKGDSGETRKPERKSGRRIEQAKAEAIRRAQKAVGRGTEAAGRNAASADPAERLRLWSREFFRHARRFGWASELLQSEDWRKAGRALAEERLRDSAIHLAQAGLRVGSQGLGMAIGGMLGAETGPGAAVATWAGATFLGALGDRAASALDVHLTRSSRRRFAEARGRER</sequence>
<evidence type="ECO:0000313" key="3">
    <source>
        <dbReference type="Proteomes" id="UP000381693"/>
    </source>
</evidence>
<dbReference type="OrthoDB" id="196106at2"/>
<dbReference type="RefSeq" id="WP_142525814.1">
    <property type="nucleotide sequence ID" value="NZ_CABFUZ020000213.1"/>
</dbReference>